<proteinExistence type="predicted"/>
<organism evidence="1 2">
    <name type="scientific">Araneus ventricosus</name>
    <name type="common">Orbweaver spider</name>
    <name type="synonym">Epeira ventricosa</name>
    <dbReference type="NCBI Taxonomy" id="182803"/>
    <lineage>
        <taxon>Eukaryota</taxon>
        <taxon>Metazoa</taxon>
        <taxon>Ecdysozoa</taxon>
        <taxon>Arthropoda</taxon>
        <taxon>Chelicerata</taxon>
        <taxon>Arachnida</taxon>
        <taxon>Araneae</taxon>
        <taxon>Araneomorphae</taxon>
        <taxon>Entelegynae</taxon>
        <taxon>Araneoidea</taxon>
        <taxon>Araneidae</taxon>
        <taxon>Araneus</taxon>
    </lineage>
</organism>
<dbReference type="Proteomes" id="UP000499080">
    <property type="component" value="Unassembled WGS sequence"/>
</dbReference>
<accession>A0A4Y2IRU4</accession>
<evidence type="ECO:0000313" key="2">
    <source>
        <dbReference type="Proteomes" id="UP000499080"/>
    </source>
</evidence>
<dbReference type="AlphaFoldDB" id="A0A4Y2IRU4"/>
<comment type="caution">
    <text evidence="1">The sequence shown here is derived from an EMBL/GenBank/DDBJ whole genome shotgun (WGS) entry which is preliminary data.</text>
</comment>
<sequence>MSHSLSLGFSRPYRKFSLGSAKCGSPNQEKGVGRWSNRLIIALFLSRNPTESLLAREREREKQQSISQLTLVKYEPLWLDLQQYNRRCQPSRLSSMSLCGWIYSSTTDGVSHLA</sequence>
<protein>
    <submittedName>
        <fullName evidence="1">Uncharacterized protein</fullName>
    </submittedName>
</protein>
<reference evidence="1 2" key="1">
    <citation type="journal article" date="2019" name="Sci. Rep.">
        <title>Orb-weaving spider Araneus ventricosus genome elucidates the spidroin gene catalogue.</title>
        <authorList>
            <person name="Kono N."/>
            <person name="Nakamura H."/>
            <person name="Ohtoshi R."/>
            <person name="Moran D.A.P."/>
            <person name="Shinohara A."/>
            <person name="Yoshida Y."/>
            <person name="Fujiwara M."/>
            <person name="Mori M."/>
            <person name="Tomita M."/>
            <person name="Arakawa K."/>
        </authorList>
    </citation>
    <scope>NUCLEOTIDE SEQUENCE [LARGE SCALE GENOMIC DNA]</scope>
</reference>
<dbReference type="EMBL" id="BGPR01002834">
    <property type="protein sequence ID" value="GBM79666.1"/>
    <property type="molecule type" value="Genomic_DNA"/>
</dbReference>
<gene>
    <name evidence="1" type="ORF">AVEN_58441_1</name>
</gene>
<evidence type="ECO:0000313" key="1">
    <source>
        <dbReference type="EMBL" id="GBM79666.1"/>
    </source>
</evidence>
<keyword evidence="2" id="KW-1185">Reference proteome</keyword>
<name>A0A4Y2IRU4_ARAVE</name>